<organism evidence="1 2">
    <name type="scientific">Romanomermis culicivorax</name>
    <name type="common">Nematode worm</name>
    <dbReference type="NCBI Taxonomy" id="13658"/>
    <lineage>
        <taxon>Eukaryota</taxon>
        <taxon>Metazoa</taxon>
        <taxon>Ecdysozoa</taxon>
        <taxon>Nematoda</taxon>
        <taxon>Enoplea</taxon>
        <taxon>Dorylaimia</taxon>
        <taxon>Mermithida</taxon>
        <taxon>Mermithoidea</taxon>
        <taxon>Mermithidae</taxon>
        <taxon>Romanomermis</taxon>
    </lineage>
</organism>
<dbReference type="AlphaFoldDB" id="A0A915JMB8"/>
<protein>
    <submittedName>
        <fullName evidence="2">Uncharacterized protein</fullName>
    </submittedName>
</protein>
<proteinExistence type="predicted"/>
<keyword evidence="1" id="KW-1185">Reference proteome</keyword>
<evidence type="ECO:0000313" key="1">
    <source>
        <dbReference type="Proteomes" id="UP000887565"/>
    </source>
</evidence>
<name>A0A915JMB8_ROMCU</name>
<evidence type="ECO:0000313" key="2">
    <source>
        <dbReference type="WBParaSite" id="nRc.2.0.1.t27325-RA"/>
    </source>
</evidence>
<dbReference type="WBParaSite" id="nRc.2.0.1.t27325-RA">
    <property type="protein sequence ID" value="nRc.2.0.1.t27325-RA"/>
    <property type="gene ID" value="nRc.2.0.1.g27325"/>
</dbReference>
<dbReference type="Proteomes" id="UP000887565">
    <property type="component" value="Unplaced"/>
</dbReference>
<accession>A0A915JMB8</accession>
<sequence>MIYIGNILLDVYGNFDLKCSTYVNSLSMEICAQAEEKERNQEQHTLAIPQS</sequence>
<reference evidence="2" key="1">
    <citation type="submission" date="2022-11" db="UniProtKB">
        <authorList>
            <consortium name="WormBaseParasite"/>
        </authorList>
    </citation>
    <scope>IDENTIFICATION</scope>
</reference>